<sequence>MHEACKSISIRDSGPQQSLLSILSIELLQRDESVSSDSGYCEEKFSDTKYEASSRSNRPFAAYRQATPLLPITSGLAKLCIASVKTLISQIFRIPHHMPESTKSLED</sequence>
<protein>
    <submittedName>
        <fullName evidence="1">Uncharacterized protein</fullName>
    </submittedName>
</protein>
<reference evidence="2" key="1">
    <citation type="journal article" date="2011" name="PLoS Genet.">
        <title>Genomic analysis of the necrotrophic fungal pathogens Sclerotinia sclerotiorum and Botrytis cinerea.</title>
        <authorList>
            <person name="Amselem J."/>
            <person name="Cuomo C.A."/>
            <person name="van Kan J.A."/>
            <person name="Viaud M."/>
            <person name="Benito E.P."/>
            <person name="Couloux A."/>
            <person name="Coutinho P.M."/>
            <person name="de Vries R.P."/>
            <person name="Dyer P.S."/>
            <person name="Fillinger S."/>
            <person name="Fournier E."/>
            <person name="Gout L."/>
            <person name="Hahn M."/>
            <person name="Kohn L."/>
            <person name="Lapalu N."/>
            <person name="Plummer K.M."/>
            <person name="Pradier J.M."/>
            <person name="Quevillon E."/>
            <person name="Sharon A."/>
            <person name="Simon A."/>
            <person name="ten Have A."/>
            <person name="Tudzynski B."/>
            <person name="Tudzynski P."/>
            <person name="Wincker P."/>
            <person name="Andrew M."/>
            <person name="Anthouard V."/>
            <person name="Beever R.E."/>
            <person name="Beffa R."/>
            <person name="Benoit I."/>
            <person name="Bouzid O."/>
            <person name="Brault B."/>
            <person name="Chen Z."/>
            <person name="Choquer M."/>
            <person name="Collemare J."/>
            <person name="Cotton P."/>
            <person name="Danchin E.G."/>
            <person name="Da Silva C."/>
            <person name="Gautier A."/>
            <person name="Giraud C."/>
            <person name="Giraud T."/>
            <person name="Gonzalez C."/>
            <person name="Grossetete S."/>
            <person name="Guldener U."/>
            <person name="Henrissat B."/>
            <person name="Howlett B.J."/>
            <person name="Kodira C."/>
            <person name="Kretschmer M."/>
            <person name="Lappartient A."/>
            <person name="Leroch M."/>
            <person name="Levis C."/>
            <person name="Mauceli E."/>
            <person name="Neuveglise C."/>
            <person name="Oeser B."/>
            <person name="Pearson M."/>
            <person name="Poulain J."/>
            <person name="Poussereau N."/>
            <person name="Quesneville H."/>
            <person name="Rascle C."/>
            <person name="Schumacher J."/>
            <person name="Segurens B."/>
            <person name="Sexton A."/>
            <person name="Silva E."/>
            <person name="Sirven C."/>
            <person name="Soanes D.M."/>
            <person name="Talbot N.J."/>
            <person name="Templeton M."/>
            <person name="Yandava C."/>
            <person name="Yarden O."/>
            <person name="Zeng Q."/>
            <person name="Rollins J.A."/>
            <person name="Lebrun M.H."/>
            <person name="Dickman M."/>
        </authorList>
    </citation>
    <scope>NUCLEOTIDE SEQUENCE [LARGE SCALE GENOMIC DNA]</scope>
    <source>
        <strain evidence="2">ATCC 18683 / 1980 / Ss-1</strain>
    </source>
</reference>
<evidence type="ECO:0000313" key="2">
    <source>
        <dbReference type="Proteomes" id="UP000001312"/>
    </source>
</evidence>
<dbReference type="AlphaFoldDB" id="A7F7N6"/>
<dbReference type="RefSeq" id="XP_001585377.1">
    <property type="nucleotide sequence ID" value="XM_001585327.1"/>
</dbReference>
<proteinExistence type="predicted"/>
<evidence type="ECO:0000313" key="1">
    <source>
        <dbReference type="EMBL" id="EDN98757.1"/>
    </source>
</evidence>
<accession>A7F7N6</accession>
<dbReference type="KEGG" id="ssl:SS1G_13616"/>
<dbReference type="EMBL" id="CH476646">
    <property type="protein sequence ID" value="EDN98757.1"/>
    <property type="molecule type" value="Genomic_DNA"/>
</dbReference>
<dbReference type="GeneID" id="5481534"/>
<gene>
    <name evidence="1" type="ORF">SS1G_13616</name>
</gene>
<name>A7F7N6_SCLS1</name>
<dbReference type="InParanoid" id="A7F7N6"/>
<keyword evidence="2" id="KW-1185">Reference proteome</keyword>
<dbReference type="Proteomes" id="UP000001312">
    <property type="component" value="Unassembled WGS sequence"/>
</dbReference>
<organism evidence="1 2">
    <name type="scientific">Sclerotinia sclerotiorum (strain ATCC 18683 / 1980 / Ss-1)</name>
    <name type="common">White mold</name>
    <name type="synonym">Whetzelinia sclerotiorum</name>
    <dbReference type="NCBI Taxonomy" id="665079"/>
    <lineage>
        <taxon>Eukaryota</taxon>
        <taxon>Fungi</taxon>
        <taxon>Dikarya</taxon>
        <taxon>Ascomycota</taxon>
        <taxon>Pezizomycotina</taxon>
        <taxon>Leotiomycetes</taxon>
        <taxon>Helotiales</taxon>
        <taxon>Sclerotiniaceae</taxon>
        <taxon>Sclerotinia</taxon>
    </lineage>
</organism>